<dbReference type="Pfam" id="PF00264">
    <property type="entry name" value="Tyrosinase"/>
    <property type="match status" value="1"/>
</dbReference>
<evidence type="ECO:0000256" key="2">
    <source>
        <dbReference type="ARBA" id="ARBA00009928"/>
    </source>
</evidence>
<keyword evidence="6" id="KW-0186">Copper</keyword>
<proteinExistence type="inferred from homology"/>
<dbReference type="InterPro" id="IPR041640">
    <property type="entry name" value="Tyrosinase_C"/>
</dbReference>
<name>A0A179IMT0_CORDF</name>
<evidence type="ECO:0000256" key="3">
    <source>
        <dbReference type="ARBA" id="ARBA00011906"/>
    </source>
</evidence>
<dbReference type="PANTHER" id="PTHR11474:SF76">
    <property type="entry name" value="SHKT DOMAIN-CONTAINING PROTEIN"/>
    <property type="match status" value="1"/>
</dbReference>
<dbReference type="EMBL" id="LUKN01000285">
    <property type="protein sequence ID" value="OAR03172.1"/>
    <property type="molecule type" value="Genomic_DNA"/>
</dbReference>
<feature type="region of interest" description="Disordered" evidence="11">
    <location>
        <begin position="230"/>
        <end position="255"/>
    </location>
</feature>
<keyword evidence="8" id="KW-0470">Melanin biosynthesis</keyword>
<evidence type="ECO:0000259" key="14">
    <source>
        <dbReference type="PROSITE" id="PS00498"/>
    </source>
</evidence>
<dbReference type="Pfam" id="PF18132">
    <property type="entry name" value="Tyrosinase_C"/>
    <property type="match status" value="1"/>
</dbReference>
<evidence type="ECO:0000256" key="9">
    <source>
        <dbReference type="ARBA" id="ARBA00048233"/>
    </source>
</evidence>
<sequence>MRSVTYTAVILALAFDGLVALGQSYDFGPAAVVSRAATAKLTVTQSLPPRDDGSTPYREEIRDLAANKHKWDLFILALSSLMSVSQDDASSYYQIAGIHGAPFQPYNGVTAFGRNVQSGYCMHNSVLFPTWHRPYLSLFETRMYALANTIAAQFGDDEADEYQKAAAEFRVPYWDWSSYAPAGESHFPDVFWNAKISQYGPNGLQTIKNPLYSYQFRPLDSRALSISPLNRWPETKRSPDTRYSDPPSDNSQVSSAMYRRTPQIQQRLYNMYSSYNDYQSFSNKAWATENNRYADSIESLHDLVHTYTGLGGHMAYIPIAAFDPLFFLHHANVDRLVAIWQVLNNDSWISPMRAEEQTFAAPRGTWQDGSTPLYPFAASDNGDMWTSDMARSTESFGYTYADTDAQAGDLRASLIRKINQWYGGHSPANMKVSRVRHRAPDSMPHANGSAAIFNVAPGAKAPAISKVVENNQYTEWTARIIVNVEALDGVLGIHLFMGEPPANAADWETAAHLVGTAAIPGMGSSTGSAARVSSVIPLTSSLMKLVAAGQVPSLDPESVVPFLKRNLRFSALDRHNNMANETMMSGLQIGIDSASVRMPASAEELPQWGTTVTRIDLLE</sequence>
<gene>
    <name evidence="15" type="ORF">LLEC1_07414</name>
</gene>
<keyword evidence="4" id="KW-0479">Metal-binding</keyword>
<keyword evidence="5" id="KW-0560">Oxidoreductase</keyword>
<evidence type="ECO:0000256" key="7">
    <source>
        <dbReference type="ARBA" id="ARBA00023033"/>
    </source>
</evidence>
<dbReference type="GO" id="GO:0004503">
    <property type="term" value="F:tyrosinase activity"/>
    <property type="evidence" value="ECO:0007669"/>
    <property type="project" value="UniProtKB-EC"/>
</dbReference>
<dbReference type="OMA" id="WNSEMAN"/>
<organism evidence="15 16">
    <name type="scientific">Cordyceps confragosa</name>
    <name type="common">Lecanicillium lecanii</name>
    <dbReference type="NCBI Taxonomy" id="2714763"/>
    <lineage>
        <taxon>Eukaryota</taxon>
        <taxon>Fungi</taxon>
        <taxon>Dikarya</taxon>
        <taxon>Ascomycota</taxon>
        <taxon>Pezizomycotina</taxon>
        <taxon>Sordariomycetes</taxon>
        <taxon>Hypocreomycetidae</taxon>
        <taxon>Hypocreales</taxon>
        <taxon>Cordycipitaceae</taxon>
        <taxon>Akanthomyces</taxon>
    </lineage>
</organism>
<feature type="signal peptide" evidence="12">
    <location>
        <begin position="1"/>
        <end position="24"/>
    </location>
</feature>
<evidence type="ECO:0000259" key="13">
    <source>
        <dbReference type="PROSITE" id="PS00497"/>
    </source>
</evidence>
<keyword evidence="7" id="KW-0503">Monooxygenase</keyword>
<dbReference type="PROSITE" id="PS00497">
    <property type="entry name" value="TYROSINASE_1"/>
    <property type="match status" value="1"/>
</dbReference>
<evidence type="ECO:0000256" key="12">
    <source>
        <dbReference type="SAM" id="SignalP"/>
    </source>
</evidence>
<evidence type="ECO:0000256" key="6">
    <source>
        <dbReference type="ARBA" id="ARBA00023008"/>
    </source>
</evidence>
<dbReference type="AlphaFoldDB" id="A0A179IMT0"/>
<dbReference type="GO" id="GO:0042438">
    <property type="term" value="P:melanin biosynthetic process"/>
    <property type="evidence" value="ECO:0007669"/>
    <property type="project" value="UniProtKB-KW"/>
</dbReference>
<evidence type="ECO:0000256" key="8">
    <source>
        <dbReference type="ARBA" id="ARBA00023101"/>
    </source>
</evidence>
<comment type="catalytic activity">
    <reaction evidence="10">
        <text>L-tyrosine + O2 = L-dopaquinone + H2O</text>
        <dbReference type="Rhea" id="RHEA:18117"/>
        <dbReference type="ChEBI" id="CHEBI:15377"/>
        <dbReference type="ChEBI" id="CHEBI:15379"/>
        <dbReference type="ChEBI" id="CHEBI:57924"/>
        <dbReference type="ChEBI" id="CHEBI:58315"/>
        <dbReference type="EC" id="1.14.18.1"/>
    </reaction>
</comment>
<dbReference type="PRINTS" id="PR00092">
    <property type="entry name" value="TYROSINASE"/>
</dbReference>
<feature type="chain" id="PRO_5008104597" description="tyrosinase" evidence="12">
    <location>
        <begin position="25"/>
        <end position="619"/>
    </location>
</feature>
<evidence type="ECO:0000256" key="4">
    <source>
        <dbReference type="ARBA" id="ARBA00022723"/>
    </source>
</evidence>
<dbReference type="PANTHER" id="PTHR11474">
    <property type="entry name" value="TYROSINASE FAMILY MEMBER"/>
    <property type="match status" value="1"/>
</dbReference>
<comment type="cofactor">
    <cofactor evidence="1">
        <name>Cu(2+)</name>
        <dbReference type="ChEBI" id="CHEBI:29036"/>
    </cofactor>
</comment>
<evidence type="ECO:0000256" key="11">
    <source>
        <dbReference type="SAM" id="MobiDB-lite"/>
    </source>
</evidence>
<feature type="compositionally biased region" description="Basic and acidic residues" evidence="11">
    <location>
        <begin position="233"/>
        <end position="243"/>
    </location>
</feature>
<evidence type="ECO:0000256" key="5">
    <source>
        <dbReference type="ARBA" id="ARBA00023002"/>
    </source>
</evidence>
<feature type="domain" description="Tyrosinase copper-binding" evidence="13">
    <location>
        <begin position="123"/>
        <end position="140"/>
    </location>
</feature>
<evidence type="ECO:0000256" key="10">
    <source>
        <dbReference type="ARBA" id="ARBA00048881"/>
    </source>
</evidence>
<dbReference type="InterPro" id="IPR002227">
    <property type="entry name" value="Tyrosinase_Cu-bd"/>
</dbReference>
<dbReference type="SUPFAM" id="SSF48056">
    <property type="entry name" value="Di-copper centre-containing domain"/>
    <property type="match status" value="1"/>
</dbReference>
<dbReference type="Gene3D" id="1.10.1280.10">
    <property type="entry name" value="Di-copper center containing domain from catechol oxidase"/>
    <property type="match status" value="1"/>
</dbReference>
<dbReference type="EC" id="1.14.18.1" evidence="3"/>
<dbReference type="PROSITE" id="PS00498">
    <property type="entry name" value="TYROSINASE_2"/>
    <property type="match status" value="1"/>
</dbReference>
<evidence type="ECO:0000313" key="15">
    <source>
        <dbReference type="EMBL" id="OAR03172.1"/>
    </source>
</evidence>
<accession>A0A179IMT0</accession>
<dbReference type="OrthoDB" id="6132182at2759"/>
<feature type="domain" description="Tyrosinase copper-binding" evidence="14">
    <location>
        <begin position="323"/>
        <end position="334"/>
    </location>
</feature>
<dbReference type="InterPro" id="IPR050316">
    <property type="entry name" value="Tyrosinase/Hemocyanin"/>
</dbReference>
<evidence type="ECO:0000313" key="16">
    <source>
        <dbReference type="Proteomes" id="UP000243081"/>
    </source>
</evidence>
<protein>
    <recommendedName>
        <fullName evidence="3">tyrosinase</fullName>
        <ecNumber evidence="3">1.14.18.1</ecNumber>
    </recommendedName>
</protein>
<dbReference type="InterPro" id="IPR008922">
    <property type="entry name" value="Di-copper_centre_dom_sf"/>
</dbReference>
<comment type="caution">
    <text evidence="15">The sequence shown here is derived from an EMBL/GenBank/DDBJ whole genome shotgun (WGS) entry which is preliminary data.</text>
</comment>
<evidence type="ECO:0000256" key="1">
    <source>
        <dbReference type="ARBA" id="ARBA00001973"/>
    </source>
</evidence>
<comment type="catalytic activity">
    <reaction evidence="9">
        <text>2 L-dopa + O2 = 2 L-dopaquinone + 2 H2O</text>
        <dbReference type="Rhea" id="RHEA:34287"/>
        <dbReference type="ChEBI" id="CHEBI:15377"/>
        <dbReference type="ChEBI" id="CHEBI:15379"/>
        <dbReference type="ChEBI" id="CHEBI:57504"/>
        <dbReference type="ChEBI" id="CHEBI:57924"/>
        <dbReference type="EC" id="1.14.18.1"/>
    </reaction>
</comment>
<dbReference type="GO" id="GO:0046872">
    <property type="term" value="F:metal ion binding"/>
    <property type="evidence" value="ECO:0007669"/>
    <property type="project" value="UniProtKB-KW"/>
</dbReference>
<keyword evidence="12" id="KW-0732">Signal</keyword>
<reference evidence="15 16" key="1">
    <citation type="submission" date="2016-03" db="EMBL/GenBank/DDBJ databases">
        <title>Fine-scale spatial genetic structure of a fungal parasite of coffee scale insects.</title>
        <authorList>
            <person name="Jackson D."/>
            <person name="Zemenick K.A."/>
            <person name="Malloure B."/>
            <person name="Quandt C.A."/>
            <person name="James T.Y."/>
        </authorList>
    </citation>
    <scope>NUCLEOTIDE SEQUENCE [LARGE SCALE GENOMIC DNA]</scope>
    <source>
        <strain evidence="15 16">UM487</strain>
    </source>
</reference>
<comment type="similarity">
    <text evidence="2">Belongs to the tyrosinase family.</text>
</comment>
<keyword evidence="16" id="KW-1185">Reference proteome</keyword>
<dbReference type="Proteomes" id="UP000243081">
    <property type="component" value="Unassembled WGS sequence"/>
</dbReference>